<gene>
    <name evidence="1" type="ORF">Pla111_13840</name>
</gene>
<reference evidence="1 2" key="1">
    <citation type="submission" date="2019-02" db="EMBL/GenBank/DDBJ databases">
        <title>Deep-cultivation of Planctomycetes and their phenomic and genomic characterization uncovers novel biology.</title>
        <authorList>
            <person name="Wiegand S."/>
            <person name="Jogler M."/>
            <person name="Boedeker C."/>
            <person name="Pinto D."/>
            <person name="Vollmers J."/>
            <person name="Rivas-Marin E."/>
            <person name="Kohn T."/>
            <person name="Peeters S.H."/>
            <person name="Heuer A."/>
            <person name="Rast P."/>
            <person name="Oberbeckmann S."/>
            <person name="Bunk B."/>
            <person name="Jeske O."/>
            <person name="Meyerdierks A."/>
            <person name="Storesund J.E."/>
            <person name="Kallscheuer N."/>
            <person name="Luecker S."/>
            <person name="Lage O.M."/>
            <person name="Pohl T."/>
            <person name="Merkel B.J."/>
            <person name="Hornburger P."/>
            <person name="Mueller R.-W."/>
            <person name="Bruemmer F."/>
            <person name="Labrenz M."/>
            <person name="Spormann A.M."/>
            <person name="Op Den Camp H."/>
            <person name="Overmann J."/>
            <person name="Amann R."/>
            <person name="Jetten M.S.M."/>
            <person name="Mascher T."/>
            <person name="Medema M.H."/>
            <person name="Devos D.P."/>
            <person name="Kaster A.-K."/>
            <person name="Ovreas L."/>
            <person name="Rohde M."/>
            <person name="Galperin M.Y."/>
            <person name="Jogler C."/>
        </authorList>
    </citation>
    <scope>NUCLEOTIDE SEQUENCE [LARGE SCALE GENOMIC DNA]</scope>
    <source>
        <strain evidence="1 2">Pla111</strain>
    </source>
</reference>
<dbReference type="EMBL" id="SJPH01000002">
    <property type="protein sequence ID" value="TWT47763.1"/>
    <property type="molecule type" value="Genomic_DNA"/>
</dbReference>
<organism evidence="1 2">
    <name type="scientific">Botrimarina hoheduenensis</name>
    <dbReference type="NCBI Taxonomy" id="2528000"/>
    <lineage>
        <taxon>Bacteria</taxon>
        <taxon>Pseudomonadati</taxon>
        <taxon>Planctomycetota</taxon>
        <taxon>Planctomycetia</taxon>
        <taxon>Pirellulales</taxon>
        <taxon>Lacipirellulaceae</taxon>
        <taxon>Botrimarina</taxon>
    </lineage>
</organism>
<evidence type="ECO:0000313" key="2">
    <source>
        <dbReference type="Proteomes" id="UP000318995"/>
    </source>
</evidence>
<dbReference type="AlphaFoldDB" id="A0A5C5WCC1"/>
<comment type="caution">
    <text evidence="1">The sequence shown here is derived from an EMBL/GenBank/DDBJ whole genome shotgun (WGS) entry which is preliminary data.</text>
</comment>
<accession>A0A5C5WCC1</accession>
<dbReference type="Proteomes" id="UP000318995">
    <property type="component" value="Unassembled WGS sequence"/>
</dbReference>
<evidence type="ECO:0000313" key="1">
    <source>
        <dbReference type="EMBL" id="TWT47763.1"/>
    </source>
</evidence>
<proteinExistence type="predicted"/>
<name>A0A5C5WCC1_9BACT</name>
<sequence>MPRCVGLLADANSLATQSLIDPLYGVTEVFGHADGFDCRCGFYGSFLAEAVAKPALVATIGDLLRADS</sequence>
<protein>
    <submittedName>
        <fullName evidence="1">Uncharacterized protein</fullName>
    </submittedName>
</protein>
<keyword evidence="2" id="KW-1185">Reference proteome</keyword>